<sequence>MFMSGILYTNSYVTYPVVYRRPWSRNLSAVHAKLERRRHRRPLETLGDEGSPHINRMRDVLIQRAHDSSRSQLQELRQRAGRLYRIEQEIARRQLDRAPLDTRWT</sequence>
<keyword evidence="2" id="KW-1185">Reference proteome</keyword>
<evidence type="ECO:0000313" key="2">
    <source>
        <dbReference type="Proteomes" id="UP001283361"/>
    </source>
</evidence>
<reference evidence="1" key="1">
    <citation type="journal article" date="2023" name="G3 (Bethesda)">
        <title>A reference genome for the long-term kleptoplast-retaining sea slug Elysia crispata morphotype clarki.</title>
        <authorList>
            <person name="Eastman K.E."/>
            <person name="Pendleton A.L."/>
            <person name="Shaikh M.A."/>
            <person name="Suttiyut T."/>
            <person name="Ogas R."/>
            <person name="Tomko P."/>
            <person name="Gavelis G."/>
            <person name="Widhalm J.R."/>
            <person name="Wisecaver J.H."/>
        </authorList>
    </citation>
    <scope>NUCLEOTIDE SEQUENCE</scope>
    <source>
        <strain evidence="1">ECLA1</strain>
    </source>
</reference>
<name>A0AAE1APL1_9GAST</name>
<proteinExistence type="predicted"/>
<comment type="caution">
    <text evidence="1">The sequence shown here is derived from an EMBL/GenBank/DDBJ whole genome shotgun (WGS) entry which is preliminary data.</text>
</comment>
<organism evidence="1 2">
    <name type="scientific">Elysia crispata</name>
    <name type="common">lettuce slug</name>
    <dbReference type="NCBI Taxonomy" id="231223"/>
    <lineage>
        <taxon>Eukaryota</taxon>
        <taxon>Metazoa</taxon>
        <taxon>Spiralia</taxon>
        <taxon>Lophotrochozoa</taxon>
        <taxon>Mollusca</taxon>
        <taxon>Gastropoda</taxon>
        <taxon>Heterobranchia</taxon>
        <taxon>Euthyneura</taxon>
        <taxon>Panpulmonata</taxon>
        <taxon>Sacoglossa</taxon>
        <taxon>Placobranchoidea</taxon>
        <taxon>Plakobranchidae</taxon>
        <taxon>Elysia</taxon>
    </lineage>
</organism>
<dbReference type="EMBL" id="JAWDGP010001472">
    <property type="protein sequence ID" value="KAK3791410.1"/>
    <property type="molecule type" value="Genomic_DNA"/>
</dbReference>
<dbReference type="Proteomes" id="UP001283361">
    <property type="component" value="Unassembled WGS sequence"/>
</dbReference>
<evidence type="ECO:0000313" key="1">
    <source>
        <dbReference type="EMBL" id="KAK3791410.1"/>
    </source>
</evidence>
<gene>
    <name evidence="1" type="ORF">RRG08_046564</name>
</gene>
<dbReference type="AlphaFoldDB" id="A0AAE1APL1"/>
<protein>
    <submittedName>
        <fullName evidence="1">Uncharacterized protein</fullName>
    </submittedName>
</protein>
<accession>A0AAE1APL1</accession>